<dbReference type="STRING" id="126957.T1IW02"/>
<evidence type="ECO:0000256" key="6">
    <source>
        <dbReference type="ARBA" id="ARBA00023242"/>
    </source>
</evidence>
<keyword evidence="10" id="KW-1185">Reference proteome</keyword>
<dbReference type="GO" id="GO:0005886">
    <property type="term" value="C:plasma membrane"/>
    <property type="evidence" value="ECO:0007669"/>
    <property type="project" value="InterPro"/>
</dbReference>
<comment type="function">
    <text evidence="7">Involved in both the assembly of spliceosomal snRNPs and the methylation of Sm proteins. Chaperone that regulates the assembly of spliceosomal U1, U2, U4 and U5 small nuclear ribonucleoproteins (snRNPs), the building blocks of the spliceosome, and thereby plays an important role in the splicing of cellular pre-mRNAs. Most spliceosomal snRNPs contain a common set of Sm proteins SNRPB, SNRPD1, SNRPD2, SNRPD3, SNRPE, SNRPF and SNRPG that assemble in a heptameric protein ring on the Sm site of the small nuclear RNA to form the core snRNP (Sm core). In the cytosol, the Sm proteins SNRPD1, SNRPD2, SNRPE, SNRPF and SNRPG are trapped in an inactive 6S pICln-Sm complex by the chaperone CLNS1A that controls the assembly of the core snRNP. Dissociation by the SMN complex of CLNS1A from the trapped Sm proteins and their transfer to an SMN-Sm complex triggers the assembly of core snRNPs and their transport to the nucleus.</text>
</comment>
<comment type="subcellular location">
    <subcellularLocation>
        <location evidence="2">Cytoplasm</location>
    </subcellularLocation>
    <subcellularLocation>
        <location evidence="1">Nucleus</location>
    </subcellularLocation>
</comment>
<feature type="region of interest" description="Disordered" evidence="8">
    <location>
        <begin position="86"/>
        <end position="107"/>
    </location>
</feature>
<dbReference type="GO" id="GO:0006884">
    <property type="term" value="P:cell volume homeostasis"/>
    <property type="evidence" value="ECO:0007669"/>
    <property type="project" value="InterPro"/>
</dbReference>
<dbReference type="EMBL" id="JH431603">
    <property type="status" value="NOT_ANNOTATED_CDS"/>
    <property type="molecule type" value="Genomic_DNA"/>
</dbReference>
<dbReference type="OMA" id="CIWSCEE"/>
<dbReference type="GO" id="GO:0034709">
    <property type="term" value="C:methylosome"/>
    <property type="evidence" value="ECO:0007669"/>
    <property type="project" value="InterPro"/>
</dbReference>
<dbReference type="GO" id="GO:0000387">
    <property type="term" value="P:spliceosomal snRNP assembly"/>
    <property type="evidence" value="ECO:0007669"/>
    <property type="project" value="InterPro"/>
</dbReference>
<dbReference type="eggNOG" id="KOG3238">
    <property type="taxonomic scope" value="Eukaryota"/>
</dbReference>
<dbReference type="PRINTS" id="PR01348">
    <property type="entry name" value="ICLNCHANNEL"/>
</dbReference>
<dbReference type="AlphaFoldDB" id="T1IW02"/>
<feature type="compositionally biased region" description="Acidic residues" evidence="8">
    <location>
        <begin position="155"/>
        <end position="169"/>
    </location>
</feature>
<dbReference type="Gene3D" id="2.30.29.30">
    <property type="entry name" value="Pleckstrin-homology domain (PH domain)/Phosphotyrosine-binding domain (PTB)"/>
    <property type="match status" value="1"/>
</dbReference>
<dbReference type="GO" id="GO:0005681">
    <property type="term" value="C:spliceosomal complex"/>
    <property type="evidence" value="ECO:0007669"/>
    <property type="project" value="TreeGrafter"/>
</dbReference>
<dbReference type="GO" id="GO:0045292">
    <property type="term" value="P:mRNA cis splicing, via spliceosome"/>
    <property type="evidence" value="ECO:0007669"/>
    <property type="project" value="TreeGrafter"/>
</dbReference>
<evidence type="ECO:0000256" key="1">
    <source>
        <dbReference type="ARBA" id="ARBA00004123"/>
    </source>
</evidence>
<feature type="region of interest" description="Disordered" evidence="8">
    <location>
        <begin position="126"/>
        <end position="169"/>
    </location>
</feature>
<accession>T1IW02</accession>
<dbReference type="Proteomes" id="UP000014500">
    <property type="component" value="Unassembled WGS sequence"/>
</dbReference>
<evidence type="ECO:0000313" key="10">
    <source>
        <dbReference type="Proteomes" id="UP000014500"/>
    </source>
</evidence>
<name>T1IW02_STRMM</name>
<dbReference type="PANTHER" id="PTHR21399">
    <property type="entry name" value="CHLORIDE CONDUCTANCE REGULATORY PROTEIN ICLN"/>
    <property type="match status" value="1"/>
</dbReference>
<reference evidence="10" key="1">
    <citation type="submission" date="2011-05" db="EMBL/GenBank/DDBJ databases">
        <authorList>
            <person name="Richards S.R."/>
            <person name="Qu J."/>
            <person name="Jiang H."/>
            <person name="Jhangiani S.N."/>
            <person name="Agravi P."/>
            <person name="Goodspeed R."/>
            <person name="Gross S."/>
            <person name="Mandapat C."/>
            <person name="Jackson L."/>
            <person name="Mathew T."/>
            <person name="Pu L."/>
            <person name="Thornton R."/>
            <person name="Saada N."/>
            <person name="Wilczek-Boney K.B."/>
            <person name="Lee S."/>
            <person name="Kovar C."/>
            <person name="Wu Y."/>
            <person name="Scherer S.E."/>
            <person name="Worley K.C."/>
            <person name="Muzny D.M."/>
            <person name="Gibbs R."/>
        </authorList>
    </citation>
    <scope>NUCLEOTIDE SEQUENCE</scope>
    <source>
        <strain evidence="10">Brora</strain>
    </source>
</reference>
<evidence type="ECO:0000256" key="5">
    <source>
        <dbReference type="ARBA" id="ARBA00022490"/>
    </source>
</evidence>
<proteinExistence type="inferred from homology"/>
<evidence type="ECO:0000256" key="4">
    <source>
        <dbReference type="ARBA" id="ARBA00015653"/>
    </source>
</evidence>
<dbReference type="GO" id="GO:0005829">
    <property type="term" value="C:cytosol"/>
    <property type="evidence" value="ECO:0007669"/>
    <property type="project" value="InterPro"/>
</dbReference>
<protein>
    <recommendedName>
        <fullName evidence="4">Methylosome subunit pICln</fullName>
    </recommendedName>
</protein>
<dbReference type="Pfam" id="PF03517">
    <property type="entry name" value="Voldacs"/>
    <property type="match status" value="1"/>
</dbReference>
<dbReference type="GO" id="GO:0006821">
    <property type="term" value="P:chloride transport"/>
    <property type="evidence" value="ECO:0007669"/>
    <property type="project" value="InterPro"/>
</dbReference>
<dbReference type="PhylomeDB" id="T1IW02"/>
<organism evidence="9 10">
    <name type="scientific">Strigamia maritima</name>
    <name type="common">European centipede</name>
    <name type="synonym">Geophilus maritimus</name>
    <dbReference type="NCBI Taxonomy" id="126957"/>
    <lineage>
        <taxon>Eukaryota</taxon>
        <taxon>Metazoa</taxon>
        <taxon>Ecdysozoa</taxon>
        <taxon>Arthropoda</taxon>
        <taxon>Myriapoda</taxon>
        <taxon>Chilopoda</taxon>
        <taxon>Pleurostigmophora</taxon>
        <taxon>Geophilomorpha</taxon>
        <taxon>Linotaeniidae</taxon>
        <taxon>Strigamia</taxon>
    </lineage>
</organism>
<evidence type="ECO:0000256" key="2">
    <source>
        <dbReference type="ARBA" id="ARBA00004496"/>
    </source>
</evidence>
<sequence length="169" mass="18814">MVILTSFPPPSEGIRHQQPNTSAHVENKDLGIGTLYIAESRVSWVSVEGQGFSLEYPAISLHAISRDPTVFPKECLYLMVNAKLEDASESEDEEEEEGDYNSTPVTEIRFVPQDTTILDAMYRTMSECQTLHPDPNDSISEGGAQQATNNHNDEEPMDASQFEDAEPEH</sequence>
<dbReference type="HOGENOM" id="CLU_077804_4_0_1"/>
<evidence type="ECO:0000256" key="3">
    <source>
        <dbReference type="ARBA" id="ARBA00007054"/>
    </source>
</evidence>
<dbReference type="EnsemblMetazoa" id="SMAR005360-RA">
    <property type="protein sequence ID" value="SMAR005360-PA"/>
    <property type="gene ID" value="SMAR005360"/>
</dbReference>
<feature type="compositionally biased region" description="Polar residues" evidence="8">
    <location>
        <begin position="137"/>
        <end position="150"/>
    </location>
</feature>
<dbReference type="InterPro" id="IPR039924">
    <property type="entry name" value="ICln/Lot5/Saf5"/>
</dbReference>
<evidence type="ECO:0000256" key="7">
    <source>
        <dbReference type="ARBA" id="ARBA00045890"/>
    </source>
</evidence>
<dbReference type="GO" id="GO:0034715">
    <property type="term" value="C:pICln-Sm protein complex"/>
    <property type="evidence" value="ECO:0007669"/>
    <property type="project" value="InterPro"/>
</dbReference>
<feature type="compositionally biased region" description="Acidic residues" evidence="8">
    <location>
        <begin position="87"/>
        <end position="99"/>
    </location>
</feature>
<dbReference type="InterPro" id="IPR003521">
    <property type="entry name" value="ICln"/>
</dbReference>
<dbReference type="InterPro" id="IPR011993">
    <property type="entry name" value="PH-like_dom_sf"/>
</dbReference>
<keyword evidence="5" id="KW-0963">Cytoplasm</keyword>
<keyword evidence="6" id="KW-0539">Nucleus</keyword>
<reference evidence="9" key="2">
    <citation type="submission" date="2015-02" db="UniProtKB">
        <authorList>
            <consortium name="EnsemblMetazoa"/>
        </authorList>
    </citation>
    <scope>IDENTIFICATION</scope>
</reference>
<evidence type="ECO:0000313" key="9">
    <source>
        <dbReference type="EnsemblMetazoa" id="SMAR005360-PA"/>
    </source>
</evidence>
<evidence type="ECO:0000256" key="8">
    <source>
        <dbReference type="SAM" id="MobiDB-lite"/>
    </source>
</evidence>
<dbReference type="PANTHER" id="PTHR21399:SF0">
    <property type="entry name" value="METHYLOSOME SUBUNIT PICLN"/>
    <property type="match status" value="1"/>
</dbReference>
<comment type="similarity">
    <text evidence="3">Belongs to the pICln (TC 1.A.47) family.</text>
</comment>